<name>A0AA37HL44_9HYPH</name>
<evidence type="ECO:0000313" key="3">
    <source>
        <dbReference type="EMBL" id="GJD77366.1"/>
    </source>
</evidence>
<reference evidence="3" key="1">
    <citation type="journal article" date="2016" name="Front. Microbiol.">
        <title>Genome Sequence of the Piezophilic, Mesophilic Sulfate-Reducing Bacterium Desulfovibrio indicus J2T.</title>
        <authorList>
            <person name="Cao J."/>
            <person name="Maignien L."/>
            <person name="Shao Z."/>
            <person name="Alain K."/>
            <person name="Jebbar M."/>
        </authorList>
    </citation>
    <scope>NUCLEOTIDE SEQUENCE</scope>
    <source>
        <strain evidence="3">NBRC 103626</strain>
    </source>
</reference>
<dbReference type="InterPro" id="IPR036397">
    <property type="entry name" value="RNaseH_sf"/>
</dbReference>
<gene>
    <name evidence="3" type="ORF">NBEOAGPD_0570</name>
</gene>
<dbReference type="EMBL" id="BPQM01000011">
    <property type="protein sequence ID" value="GJD77366.1"/>
    <property type="molecule type" value="Genomic_DNA"/>
</dbReference>
<feature type="region of interest" description="Disordered" evidence="1">
    <location>
        <begin position="704"/>
        <end position="752"/>
    </location>
</feature>
<evidence type="ECO:0000256" key="1">
    <source>
        <dbReference type="SAM" id="MobiDB-lite"/>
    </source>
</evidence>
<feature type="compositionally biased region" description="Low complexity" evidence="1">
    <location>
        <begin position="730"/>
        <end position="742"/>
    </location>
</feature>
<dbReference type="Gene3D" id="3.30.420.10">
    <property type="entry name" value="Ribonuclease H-like superfamily/Ribonuclease H"/>
    <property type="match status" value="1"/>
</dbReference>
<dbReference type="RefSeq" id="WP_238301139.1">
    <property type="nucleotide sequence ID" value="NZ_BPQM01000011.1"/>
</dbReference>
<dbReference type="GO" id="GO:0015074">
    <property type="term" value="P:DNA integration"/>
    <property type="evidence" value="ECO:0007669"/>
    <property type="project" value="InterPro"/>
</dbReference>
<dbReference type="AlphaFoldDB" id="A0AA37HL44"/>
<sequence>MTSPKPLSAGARQRLGVTDAITIDGVAYRVTGEADGGYVLQNVETALHESFEHARLAALSLAGRLEISVGHYAPITVRTRMMAGAGSVAALPVKDQQAIAWKLEWITTFLEVEAEQHNEDANRPPRERKARRMRSNKGLEEALVEVGARVQARANARAQPLAEDGTLRKPRKTRAGTRVDSCCGPGPRRFREWLNDYEAACHNPLVLRPKTARCGNRTPRYAAEVERVLQEHAEMFAQEKNRSVAQCHRKLRAALDALNAKRKAEGLPPYPVPSDRTLSRRIDALDVFLVEAKRLGVDRATRKHRFIVGKAEALRPGQRVEMDEWKIDLFFLLSQTDLLKDLTEEQLDELKKRRWFLCVAIDVATRCVLGMRVDETASVRNAISTLEMVVSDKGDLAAAVGAVTPCRHMALRPEDVATDSGGSFIDPRFHLAVIGLGSGHDIPPAGMPHLRGTIERLFRTLSLQLVREFTGQTFSNVVARGDYPALQRVSITVEDFVLAALRYALDVYHNTPHAGLGGETPANAWNRLTDLYGVIPIPGRNERRAIFGLRFERVLGRHGLRFMGLHYGGDVLRDLYLKRGGIRVPIRVDPQDIGALSVEIEGTWHEVRAATTGFDGVSLAEHQALCEQLAKRYANEALLTQDIVFEALRAIQGRASAAEKAATFLARFAEPEDVARAEHNLRTFTIPSDADFANAPAVDPFTSVIPTSGAPLPDPVEDTPATPKPKLSRRPSTPEAPTTPAPRKGPGIGFED</sequence>
<accession>A0AA37HL44</accession>
<organism evidence="3 4">
    <name type="scientific">Methylobacterium gregans</name>
    <dbReference type="NCBI Taxonomy" id="374424"/>
    <lineage>
        <taxon>Bacteria</taxon>
        <taxon>Pseudomonadati</taxon>
        <taxon>Pseudomonadota</taxon>
        <taxon>Alphaproteobacteria</taxon>
        <taxon>Hyphomicrobiales</taxon>
        <taxon>Methylobacteriaceae</taxon>
        <taxon>Methylobacterium</taxon>
    </lineage>
</organism>
<dbReference type="InterPro" id="IPR001584">
    <property type="entry name" value="Integrase_cat-core"/>
</dbReference>
<evidence type="ECO:0000259" key="2">
    <source>
        <dbReference type="PROSITE" id="PS50994"/>
    </source>
</evidence>
<dbReference type="SUPFAM" id="SSF53098">
    <property type="entry name" value="Ribonuclease H-like"/>
    <property type="match status" value="1"/>
</dbReference>
<dbReference type="GO" id="GO:0003676">
    <property type="term" value="F:nucleic acid binding"/>
    <property type="evidence" value="ECO:0007669"/>
    <property type="project" value="InterPro"/>
</dbReference>
<feature type="domain" description="Integrase catalytic" evidence="2">
    <location>
        <begin position="312"/>
        <end position="529"/>
    </location>
</feature>
<comment type="caution">
    <text evidence="3">The sequence shown here is derived from an EMBL/GenBank/DDBJ whole genome shotgun (WGS) entry which is preliminary data.</text>
</comment>
<dbReference type="Proteomes" id="UP001055108">
    <property type="component" value="Unassembled WGS sequence"/>
</dbReference>
<reference evidence="3" key="2">
    <citation type="submission" date="2021-08" db="EMBL/GenBank/DDBJ databases">
        <authorList>
            <person name="Tani A."/>
            <person name="Ola A."/>
            <person name="Ogura Y."/>
            <person name="Katsura K."/>
            <person name="Hayashi T."/>
        </authorList>
    </citation>
    <scope>NUCLEOTIDE SEQUENCE</scope>
    <source>
        <strain evidence="3">NBRC 103626</strain>
    </source>
</reference>
<feature type="compositionally biased region" description="Basic and acidic residues" evidence="1">
    <location>
        <begin position="116"/>
        <end position="127"/>
    </location>
</feature>
<proteinExistence type="predicted"/>
<feature type="region of interest" description="Disordered" evidence="1">
    <location>
        <begin position="116"/>
        <end position="135"/>
    </location>
</feature>
<keyword evidence="4" id="KW-1185">Reference proteome</keyword>
<evidence type="ECO:0000313" key="4">
    <source>
        <dbReference type="Proteomes" id="UP001055108"/>
    </source>
</evidence>
<dbReference type="Pfam" id="PF09299">
    <property type="entry name" value="Mu-transpos_C"/>
    <property type="match status" value="1"/>
</dbReference>
<protein>
    <recommendedName>
        <fullName evidence="2">Integrase catalytic domain-containing protein</fullName>
    </recommendedName>
</protein>
<dbReference type="InterPro" id="IPR015378">
    <property type="entry name" value="Transposase-like_Mu_C"/>
</dbReference>
<dbReference type="InterPro" id="IPR012337">
    <property type="entry name" value="RNaseH-like_sf"/>
</dbReference>
<dbReference type="PROSITE" id="PS50994">
    <property type="entry name" value="INTEGRASE"/>
    <property type="match status" value="1"/>
</dbReference>